<dbReference type="PANTHER" id="PTHR43207:SF4">
    <property type="entry name" value="AROGENATE DEHYDROGENASE 2, CHLOROPLASTIC"/>
    <property type="match status" value="1"/>
</dbReference>
<gene>
    <name evidence="3" type="ORF">WJX81_004631</name>
</gene>
<protein>
    <recommendedName>
        <fullName evidence="2">Prephenate/arogenate dehydrogenase domain-containing protein</fullName>
    </recommendedName>
</protein>
<dbReference type="InterPro" id="IPR008927">
    <property type="entry name" value="6-PGluconate_DH-like_C_sf"/>
</dbReference>
<dbReference type="GO" id="GO:0006571">
    <property type="term" value="P:tyrosine biosynthetic process"/>
    <property type="evidence" value="ECO:0007669"/>
    <property type="project" value="InterPro"/>
</dbReference>
<evidence type="ECO:0000256" key="1">
    <source>
        <dbReference type="ARBA" id="ARBA00023002"/>
    </source>
</evidence>
<dbReference type="Proteomes" id="UP001445335">
    <property type="component" value="Unassembled WGS sequence"/>
</dbReference>
<dbReference type="AlphaFoldDB" id="A0AAW1RI13"/>
<dbReference type="Pfam" id="PF26213">
    <property type="entry name" value="TYRAAT1_C"/>
    <property type="match status" value="1"/>
</dbReference>
<dbReference type="PANTHER" id="PTHR43207">
    <property type="entry name" value="AROGENATE DEHYDROGENASE-RELATED"/>
    <property type="match status" value="1"/>
</dbReference>
<dbReference type="PROSITE" id="PS51176">
    <property type="entry name" value="PDH_ADH"/>
    <property type="match status" value="1"/>
</dbReference>
<sequence length="307" mass="34082">MPHSAGSPRSRQHQRQAQRGAAARAPALRICALDAAMPFDFEHKAKAILERQGKLRIGIVGFGTFGQFLARRLVAAGHEVLATSRSPYEAAAADMGVAFYRDANDFCEEHPDVVVLATSILSTEGVLAGLPVQRLKRNTLFVDVLSVKLFPKRLMLALLPPEVDVLCTHPMFGPDSGAGSWAGLNLMYERVRIAPDPERLQRVAHFLAFFEREGCRMVEMACEEHDRIAAGSQFITHTIGRVLGAMHPQPSAIDTRGYESLLSLVENTTHDSFELYYGLFLYNPNATEELERLEHAFDAILLWDRLA</sequence>
<dbReference type="GO" id="GO:0004665">
    <property type="term" value="F:prephenate dehydrogenase (NADP+) activity"/>
    <property type="evidence" value="ECO:0007669"/>
    <property type="project" value="InterPro"/>
</dbReference>
<dbReference type="SUPFAM" id="SSF48179">
    <property type="entry name" value="6-phosphogluconate dehydrogenase C-terminal domain-like"/>
    <property type="match status" value="1"/>
</dbReference>
<dbReference type="InterPro" id="IPR045011">
    <property type="entry name" value="TYRAAT1/2"/>
</dbReference>
<dbReference type="InterPro" id="IPR059064">
    <property type="entry name" value="TYRAAT2_C"/>
</dbReference>
<evidence type="ECO:0000259" key="2">
    <source>
        <dbReference type="PROSITE" id="PS51176"/>
    </source>
</evidence>
<name>A0AAW1RI13_9CHLO</name>
<organism evidence="3 4">
    <name type="scientific">Elliptochloris bilobata</name>
    <dbReference type="NCBI Taxonomy" id="381761"/>
    <lineage>
        <taxon>Eukaryota</taxon>
        <taxon>Viridiplantae</taxon>
        <taxon>Chlorophyta</taxon>
        <taxon>core chlorophytes</taxon>
        <taxon>Trebouxiophyceae</taxon>
        <taxon>Trebouxiophyceae incertae sedis</taxon>
        <taxon>Elliptochloris clade</taxon>
        <taxon>Elliptochloris</taxon>
    </lineage>
</organism>
<dbReference type="SUPFAM" id="SSF51735">
    <property type="entry name" value="NAD(P)-binding Rossmann-fold domains"/>
    <property type="match status" value="1"/>
</dbReference>
<dbReference type="InterPro" id="IPR003099">
    <property type="entry name" value="Prephen_DH"/>
</dbReference>
<dbReference type="Pfam" id="PF03807">
    <property type="entry name" value="F420_oxidored"/>
    <property type="match status" value="1"/>
</dbReference>
<keyword evidence="1" id="KW-0560">Oxidoreductase</keyword>
<dbReference type="Gene3D" id="3.40.50.720">
    <property type="entry name" value="NAD(P)-binding Rossmann-like Domain"/>
    <property type="match status" value="1"/>
</dbReference>
<keyword evidence="4" id="KW-1185">Reference proteome</keyword>
<proteinExistence type="predicted"/>
<accession>A0AAW1RI13</accession>
<evidence type="ECO:0000313" key="3">
    <source>
        <dbReference type="EMBL" id="KAK9833303.1"/>
    </source>
</evidence>
<dbReference type="InterPro" id="IPR036291">
    <property type="entry name" value="NAD(P)-bd_dom_sf"/>
</dbReference>
<dbReference type="GO" id="GO:0033730">
    <property type="term" value="F:arogenate dehydrogenase (NADP+) activity"/>
    <property type="evidence" value="ECO:0007669"/>
    <property type="project" value="InterPro"/>
</dbReference>
<evidence type="ECO:0000313" key="4">
    <source>
        <dbReference type="Proteomes" id="UP001445335"/>
    </source>
</evidence>
<dbReference type="GO" id="GO:0008977">
    <property type="term" value="F:prephenate dehydrogenase (NAD+) activity"/>
    <property type="evidence" value="ECO:0007669"/>
    <property type="project" value="InterPro"/>
</dbReference>
<dbReference type="EMBL" id="JALJOU010000037">
    <property type="protein sequence ID" value="KAK9833303.1"/>
    <property type="molecule type" value="Genomic_DNA"/>
</dbReference>
<comment type="caution">
    <text evidence="3">The sequence shown here is derived from an EMBL/GenBank/DDBJ whole genome shotgun (WGS) entry which is preliminary data.</text>
</comment>
<reference evidence="3 4" key="1">
    <citation type="journal article" date="2024" name="Nat. Commun.">
        <title>Phylogenomics reveals the evolutionary origins of lichenization in chlorophyte algae.</title>
        <authorList>
            <person name="Puginier C."/>
            <person name="Libourel C."/>
            <person name="Otte J."/>
            <person name="Skaloud P."/>
            <person name="Haon M."/>
            <person name="Grisel S."/>
            <person name="Petersen M."/>
            <person name="Berrin J.G."/>
            <person name="Delaux P.M."/>
            <person name="Dal Grande F."/>
            <person name="Keller J."/>
        </authorList>
    </citation>
    <scope>NUCLEOTIDE SEQUENCE [LARGE SCALE GENOMIC DNA]</scope>
    <source>
        <strain evidence="3 4">SAG 245.80</strain>
    </source>
</reference>
<feature type="domain" description="Prephenate/arogenate dehydrogenase" evidence="2">
    <location>
        <begin position="55"/>
        <end position="307"/>
    </location>
</feature>
<dbReference type="InterPro" id="IPR028939">
    <property type="entry name" value="P5C_Rdtase_cat_N"/>
</dbReference>